<dbReference type="EMBL" id="MT211884">
    <property type="protein sequence ID" value="QJF58257.1"/>
    <property type="molecule type" value="Genomic_DNA"/>
</dbReference>
<feature type="transmembrane region" description="Helical" evidence="12">
    <location>
        <begin position="201"/>
        <end position="221"/>
    </location>
</feature>
<dbReference type="Pfam" id="PF00344">
    <property type="entry name" value="SecY"/>
    <property type="match status" value="1"/>
</dbReference>
<keyword evidence="8 12" id="KW-0472">Membrane</keyword>
<feature type="transmembrane region" description="Helical" evidence="12">
    <location>
        <begin position="56"/>
        <end position="89"/>
    </location>
</feature>
<dbReference type="PIRSF" id="PIRSF004557">
    <property type="entry name" value="SecY"/>
    <property type="match status" value="1"/>
</dbReference>
<dbReference type="PROSITE" id="PS00755">
    <property type="entry name" value="SECY_1"/>
    <property type="match status" value="1"/>
</dbReference>
<dbReference type="HAMAP" id="MF_01465">
    <property type="entry name" value="SecY"/>
    <property type="match status" value="1"/>
</dbReference>
<dbReference type="InterPro" id="IPR023201">
    <property type="entry name" value="SecY_dom_sf"/>
</dbReference>
<evidence type="ECO:0000256" key="10">
    <source>
        <dbReference type="ARBA" id="ARBA00055151"/>
    </source>
</evidence>
<dbReference type="SUPFAM" id="SSF103491">
    <property type="entry name" value="Preprotein translocase SecY subunit"/>
    <property type="match status" value="1"/>
</dbReference>
<dbReference type="PROSITE" id="PS00756">
    <property type="entry name" value="SECY_2"/>
    <property type="match status" value="1"/>
</dbReference>
<evidence type="ECO:0000256" key="4">
    <source>
        <dbReference type="ARBA" id="ARBA00022692"/>
    </source>
</evidence>
<evidence type="ECO:0000256" key="12">
    <source>
        <dbReference type="HAMAP-Rule" id="MF_01465"/>
    </source>
</evidence>
<evidence type="ECO:0000256" key="1">
    <source>
        <dbReference type="ARBA" id="ARBA00004141"/>
    </source>
</evidence>
<dbReference type="InterPro" id="IPR030659">
    <property type="entry name" value="SecY_CS"/>
</dbReference>
<evidence type="ECO:0000256" key="3">
    <source>
        <dbReference type="ARBA" id="ARBA00022448"/>
    </source>
</evidence>
<keyword evidence="4 12" id="KW-0812">Transmembrane</keyword>
<evidence type="ECO:0000256" key="8">
    <source>
        <dbReference type="ARBA" id="ARBA00023136"/>
    </source>
</evidence>
<dbReference type="GO" id="GO:0065002">
    <property type="term" value="P:intracellular protein transmembrane transport"/>
    <property type="evidence" value="ECO:0007669"/>
    <property type="project" value="UniProtKB-UniRule"/>
</dbReference>
<gene>
    <name evidence="12 15" type="primary">secY</name>
</gene>
<keyword evidence="6 12" id="KW-1133">Transmembrane helix</keyword>
<dbReference type="EMBL" id="MT211886">
    <property type="protein sequence ID" value="QJF58655.1"/>
    <property type="molecule type" value="Genomic_DNA"/>
</dbReference>
<feature type="transmembrane region" description="Helical" evidence="12">
    <location>
        <begin position="293"/>
        <end position="316"/>
    </location>
</feature>
<evidence type="ECO:0000313" key="15">
    <source>
        <dbReference type="EMBL" id="QJF58854.1"/>
    </source>
</evidence>
<dbReference type="EMBL" id="MT211885">
    <property type="protein sequence ID" value="QJF58456.1"/>
    <property type="molecule type" value="Genomic_DNA"/>
</dbReference>
<keyword evidence="15" id="KW-0934">Plastid</keyword>
<dbReference type="EMBL" id="MT211887">
    <property type="protein sequence ID" value="QJF58854.1"/>
    <property type="molecule type" value="Genomic_DNA"/>
</dbReference>
<feature type="transmembrane region" description="Helical" evidence="12">
    <location>
        <begin position="352"/>
        <end position="370"/>
    </location>
</feature>
<comment type="caution">
    <text evidence="12">Lacks conserved residue(s) required for the propagation of feature annotation.</text>
</comment>
<comment type="function">
    <text evidence="10 12">The central subunit of the protein translocation channel SecYE. Consists of two halves formed by TMs 1-5 and 6-10. These two domains form a lateral gate at the front which open onto the bilayer between TMs 2 and 7, and are clamped together by SecE at the back. The channel is closed by both a pore ring composed of hydrophobic SecY resides and a short helix (helix 2A) on the extracellular side of the membrane which forms a plug.</text>
</comment>
<dbReference type="FunFam" id="1.10.3370.10:FF:000001">
    <property type="entry name" value="Preprotein translocase subunit SecY"/>
    <property type="match status" value="1"/>
</dbReference>
<reference evidence="15" key="1">
    <citation type="submission" date="2020-03" db="EMBL/GenBank/DDBJ databases">
        <title>Mitochondrial and Plastid genome variability of Corallina officinalis (Corallinales, Rhodophyta).</title>
        <authorList>
            <person name="Yesson C."/>
            <person name="Bian X."/>
            <person name="Williamson C."/>
            <person name="Briscoe A.G."/>
            <person name="Brodie J."/>
        </authorList>
    </citation>
    <scope>NUCLEOTIDE SEQUENCE</scope>
</reference>
<evidence type="ECO:0000256" key="5">
    <source>
        <dbReference type="ARBA" id="ARBA00022927"/>
    </source>
</evidence>
<organism evidence="15">
    <name type="scientific">Corallina officinalis</name>
    <name type="common">Coral seaweed</name>
    <dbReference type="NCBI Taxonomy" id="35170"/>
    <lineage>
        <taxon>Eukaryota</taxon>
        <taxon>Rhodophyta</taxon>
        <taxon>Florideophyceae</taxon>
        <taxon>Corallinophycidae</taxon>
        <taxon>Corallinales</taxon>
        <taxon>Corallinaceae</taxon>
        <taxon>Corallinoideae</taxon>
        <taxon>Corallina</taxon>
    </lineage>
</organism>
<evidence type="ECO:0000256" key="7">
    <source>
        <dbReference type="ARBA" id="ARBA00023010"/>
    </source>
</evidence>
<geneLocation type="chloroplast" evidence="15"/>
<keyword evidence="12" id="KW-0793">Thylakoid</keyword>
<feature type="transmembrane region" description="Helical" evidence="12">
    <location>
        <begin position="376"/>
        <end position="395"/>
    </location>
</feature>
<sequence length="415" mass="45743">MSKSMNLTNTLTEKSIITLLILIMARLGIFIPIPGIDHDTFYTSIGQNALVNFLNIFSGGGLSTIGMFALGIVPYINASIIIQLLIKIIPELESLQKEEGESGKRKITQITRYLTLVWALAQSIAIAFWIKPYVFNWDISFIIDCVTTLTTGSMIIMWLSELITEYGIGNGASLLIFQNIVSGIPKNIQGYSINILNVTQIATLFILLLLFLFMLSITILIQEGSKKIAIISAKQLTSFKNINSKSYIPLKMNQGGVMPIVFASAAMTIPSYIKEVVSNTGIKNFLILFSPNGPLYIALYGILIIVFSYFYTSLVLNSDDVAQNLKKMGASIPGIRPGRNTSKYLKNILDKLTLLGSIFLFFVAMIPSIITNITQIKVFQGLGATSLLILVSVAIDTAKQIQTYIISEKYNSTIQ</sequence>
<evidence type="ECO:0000256" key="2">
    <source>
        <dbReference type="ARBA" id="ARBA00005751"/>
    </source>
</evidence>
<evidence type="ECO:0000256" key="9">
    <source>
        <dbReference type="ARBA" id="ARBA00039733"/>
    </source>
</evidence>
<dbReference type="Gene3D" id="1.10.3370.10">
    <property type="entry name" value="SecY subunit domain"/>
    <property type="match status" value="1"/>
</dbReference>
<feature type="transmembrane region" description="Helical" evidence="12">
    <location>
        <begin position="16"/>
        <end position="36"/>
    </location>
</feature>
<feature type="transmembrane region" description="Helical" evidence="12">
    <location>
        <begin position="110"/>
        <end position="130"/>
    </location>
</feature>
<dbReference type="GO" id="GO:0006605">
    <property type="term" value="P:protein targeting"/>
    <property type="evidence" value="ECO:0007669"/>
    <property type="project" value="UniProtKB-UniRule"/>
</dbReference>
<evidence type="ECO:0000256" key="6">
    <source>
        <dbReference type="ARBA" id="ARBA00022989"/>
    </source>
</evidence>
<dbReference type="InterPro" id="IPR002208">
    <property type="entry name" value="SecY/SEC61-alpha"/>
</dbReference>
<comment type="subcellular location">
    <subcellularLocation>
        <location evidence="1 13">Membrane</location>
        <topology evidence="1 13">Multi-pass membrane protein</topology>
    </subcellularLocation>
    <subcellularLocation>
        <location evidence="12">Plastid</location>
        <location evidence="12">Chloroplast thylakoid membrane</location>
        <topology evidence="12">Multi-pass membrane protein</topology>
    </subcellularLocation>
</comment>
<proteinExistence type="inferred from homology"/>
<evidence type="ECO:0000256" key="11">
    <source>
        <dbReference type="ARBA" id="ARBA00062357"/>
    </source>
</evidence>
<keyword evidence="5 12" id="KW-0653">Protein transport</keyword>
<dbReference type="NCBIfam" id="TIGR00967">
    <property type="entry name" value="3a0501s007"/>
    <property type="match status" value="1"/>
</dbReference>
<accession>A0A6M3WBG0</accession>
<keyword evidence="7 12" id="KW-0811">Translocation</keyword>
<name>A0A6M3WBG0_COROI</name>
<dbReference type="PANTHER" id="PTHR10906">
    <property type="entry name" value="SECY/SEC61-ALPHA FAMILY MEMBER"/>
    <property type="match status" value="1"/>
</dbReference>
<dbReference type="InterPro" id="IPR026593">
    <property type="entry name" value="SecY"/>
</dbReference>
<keyword evidence="3 12" id="KW-0813">Transport</keyword>
<evidence type="ECO:0000256" key="14">
    <source>
        <dbReference type="RuleBase" id="RU004349"/>
    </source>
</evidence>
<comment type="similarity">
    <text evidence="2 12 14">Belongs to the SecY/SEC61-alpha family.</text>
</comment>
<comment type="subunit">
    <text evidence="11">Component of the plastid Sec protein translocase complex, which is composed of at least SecY, SecE and SecG.</text>
</comment>
<dbReference type="AlphaFoldDB" id="A0A6M3WBG0"/>
<comment type="subunit">
    <text evidence="12">Component of the plastid Sec protein translocase complex, which is composed of at least SecY and SecE.</text>
</comment>
<dbReference type="PRINTS" id="PR00303">
    <property type="entry name" value="SECYTRNLCASE"/>
</dbReference>
<evidence type="ECO:0000256" key="13">
    <source>
        <dbReference type="RuleBase" id="RU003484"/>
    </source>
</evidence>
<keyword evidence="15" id="KW-0150">Chloroplast</keyword>
<dbReference type="GO" id="GO:0009535">
    <property type="term" value="C:chloroplast thylakoid membrane"/>
    <property type="evidence" value="ECO:0007669"/>
    <property type="project" value="UniProtKB-SubCell"/>
</dbReference>
<protein>
    <recommendedName>
        <fullName evidence="9 12">Protein translocase subunit SecY</fullName>
    </recommendedName>
</protein>